<dbReference type="InterPro" id="IPR010982">
    <property type="entry name" value="Lambda_DNA-bd_dom_sf"/>
</dbReference>
<gene>
    <name evidence="2" type="ORF">ACFPBZ_28560</name>
</gene>
<keyword evidence="3" id="KW-1185">Reference proteome</keyword>
<evidence type="ECO:0000313" key="2">
    <source>
        <dbReference type="EMBL" id="MFC5066190.1"/>
    </source>
</evidence>
<dbReference type="CDD" id="cd00093">
    <property type="entry name" value="HTH_XRE"/>
    <property type="match status" value="1"/>
</dbReference>
<evidence type="ECO:0000313" key="3">
    <source>
        <dbReference type="Proteomes" id="UP001595947"/>
    </source>
</evidence>
<name>A0ABV9YXT7_9PSEU</name>
<comment type="caution">
    <text evidence="2">The sequence shown here is derived from an EMBL/GenBank/DDBJ whole genome shotgun (WGS) entry which is preliminary data.</text>
</comment>
<evidence type="ECO:0000256" key="1">
    <source>
        <dbReference type="SAM" id="MobiDB-lite"/>
    </source>
</evidence>
<dbReference type="EMBL" id="JBHSIV010000061">
    <property type="protein sequence ID" value="MFC5066190.1"/>
    <property type="molecule type" value="Genomic_DNA"/>
</dbReference>
<dbReference type="Gene3D" id="1.10.260.40">
    <property type="entry name" value="lambda repressor-like DNA-binding domains"/>
    <property type="match status" value="1"/>
</dbReference>
<protein>
    <recommendedName>
        <fullName evidence="4">HTH cro/C1-type domain-containing protein</fullName>
    </recommendedName>
</protein>
<dbReference type="InterPro" id="IPR001387">
    <property type="entry name" value="Cro/C1-type_HTH"/>
</dbReference>
<sequence length="97" mass="10978">MSRFEKQPIRDVVREQHLTQSEFIEMTGVRPFSHVRAAMNGVTPPSEALRQRAVEILNVPLDKLFTAEALAATKRPWNSSPARREHYGHVVQNATTA</sequence>
<dbReference type="SUPFAM" id="SSF47413">
    <property type="entry name" value="lambda repressor-like DNA-binding domains"/>
    <property type="match status" value="1"/>
</dbReference>
<dbReference type="Proteomes" id="UP001595947">
    <property type="component" value="Unassembled WGS sequence"/>
</dbReference>
<proteinExistence type="predicted"/>
<feature type="region of interest" description="Disordered" evidence="1">
    <location>
        <begin position="76"/>
        <end position="97"/>
    </location>
</feature>
<organism evidence="2 3">
    <name type="scientific">Actinomycetospora atypica</name>
    <dbReference type="NCBI Taxonomy" id="1290095"/>
    <lineage>
        <taxon>Bacteria</taxon>
        <taxon>Bacillati</taxon>
        <taxon>Actinomycetota</taxon>
        <taxon>Actinomycetes</taxon>
        <taxon>Pseudonocardiales</taxon>
        <taxon>Pseudonocardiaceae</taxon>
        <taxon>Actinomycetospora</taxon>
    </lineage>
</organism>
<reference evidence="3" key="1">
    <citation type="journal article" date="2019" name="Int. J. Syst. Evol. Microbiol.">
        <title>The Global Catalogue of Microorganisms (GCM) 10K type strain sequencing project: providing services to taxonomists for standard genome sequencing and annotation.</title>
        <authorList>
            <consortium name="The Broad Institute Genomics Platform"/>
            <consortium name="The Broad Institute Genome Sequencing Center for Infectious Disease"/>
            <person name="Wu L."/>
            <person name="Ma J."/>
        </authorList>
    </citation>
    <scope>NUCLEOTIDE SEQUENCE [LARGE SCALE GENOMIC DNA]</scope>
    <source>
        <strain evidence="3">CGMCC 4.7093</strain>
    </source>
</reference>
<accession>A0ABV9YXT7</accession>
<evidence type="ECO:0008006" key="4">
    <source>
        <dbReference type="Google" id="ProtNLM"/>
    </source>
</evidence>
<dbReference type="RefSeq" id="WP_378039504.1">
    <property type="nucleotide sequence ID" value="NZ_JBHSIV010000061.1"/>
</dbReference>